<dbReference type="PANTHER" id="PTHR12765">
    <property type="entry name" value="RED PROTEIN IK FACTOR CYTOKINE IK"/>
    <property type="match status" value="1"/>
</dbReference>
<gene>
    <name evidence="5" type="ORF">NPIL_379121</name>
</gene>
<sequence length="95" mass="11251">MIQEYKFLSSDIERTYLVKGLCYVLLQKVRCEINNKEREKEELKSLLFKHKDKEEGKILKKNRIGKKHLSTSFQKLLSRGKRTFSSEDNGVDLED</sequence>
<evidence type="ECO:0000313" key="5">
    <source>
        <dbReference type="EMBL" id="GFS85125.1"/>
    </source>
</evidence>
<comment type="caution">
    <text evidence="5">The sequence shown here is derived from an EMBL/GenBank/DDBJ whole genome shotgun (WGS) entry which is preliminary data.</text>
</comment>
<evidence type="ECO:0000256" key="1">
    <source>
        <dbReference type="ARBA" id="ARBA00004123"/>
    </source>
</evidence>
<dbReference type="Proteomes" id="UP000887013">
    <property type="component" value="Unassembled WGS sequence"/>
</dbReference>
<accession>A0A8X6T7I7</accession>
<feature type="coiled-coil region" evidence="3">
    <location>
        <begin position="26"/>
        <end position="53"/>
    </location>
</feature>
<comment type="subcellular location">
    <subcellularLocation>
        <location evidence="1">Nucleus</location>
    </subcellularLocation>
</comment>
<reference evidence="5" key="1">
    <citation type="submission" date="2020-08" db="EMBL/GenBank/DDBJ databases">
        <title>Multicomponent nature underlies the extraordinary mechanical properties of spider dragline silk.</title>
        <authorList>
            <person name="Kono N."/>
            <person name="Nakamura H."/>
            <person name="Mori M."/>
            <person name="Yoshida Y."/>
            <person name="Ohtoshi R."/>
            <person name="Malay A.D."/>
            <person name="Moran D.A.P."/>
            <person name="Tomita M."/>
            <person name="Numata K."/>
            <person name="Arakawa K."/>
        </authorList>
    </citation>
    <scope>NUCLEOTIDE SEQUENCE</scope>
</reference>
<keyword evidence="2" id="KW-0539">Nucleus</keyword>
<evidence type="ECO:0000313" key="6">
    <source>
        <dbReference type="Proteomes" id="UP000887013"/>
    </source>
</evidence>
<keyword evidence="6" id="KW-1185">Reference proteome</keyword>
<feature type="domain" description="RED-like N-terminal" evidence="4">
    <location>
        <begin position="1"/>
        <end position="74"/>
    </location>
</feature>
<evidence type="ECO:0000256" key="3">
    <source>
        <dbReference type="SAM" id="Coils"/>
    </source>
</evidence>
<dbReference type="InterPro" id="IPR012916">
    <property type="entry name" value="RED_N"/>
</dbReference>
<protein>
    <recommendedName>
        <fullName evidence="4">RED-like N-terminal domain-containing protein</fullName>
    </recommendedName>
</protein>
<dbReference type="Pfam" id="PF07808">
    <property type="entry name" value="RED_N"/>
    <property type="match status" value="1"/>
</dbReference>
<dbReference type="GO" id="GO:0005634">
    <property type="term" value="C:nucleus"/>
    <property type="evidence" value="ECO:0007669"/>
    <property type="project" value="UniProtKB-SubCell"/>
</dbReference>
<dbReference type="AlphaFoldDB" id="A0A8X6T7I7"/>
<proteinExistence type="predicted"/>
<dbReference type="InterPro" id="IPR039896">
    <property type="entry name" value="Red-like"/>
</dbReference>
<evidence type="ECO:0000259" key="4">
    <source>
        <dbReference type="Pfam" id="PF07808"/>
    </source>
</evidence>
<organism evidence="5 6">
    <name type="scientific">Nephila pilipes</name>
    <name type="common">Giant wood spider</name>
    <name type="synonym">Nephila maculata</name>
    <dbReference type="NCBI Taxonomy" id="299642"/>
    <lineage>
        <taxon>Eukaryota</taxon>
        <taxon>Metazoa</taxon>
        <taxon>Ecdysozoa</taxon>
        <taxon>Arthropoda</taxon>
        <taxon>Chelicerata</taxon>
        <taxon>Arachnida</taxon>
        <taxon>Araneae</taxon>
        <taxon>Araneomorphae</taxon>
        <taxon>Entelegynae</taxon>
        <taxon>Araneoidea</taxon>
        <taxon>Nephilidae</taxon>
        <taxon>Nephila</taxon>
    </lineage>
</organism>
<dbReference type="EMBL" id="BMAW01003722">
    <property type="protein sequence ID" value="GFS85125.1"/>
    <property type="molecule type" value="Genomic_DNA"/>
</dbReference>
<keyword evidence="3" id="KW-0175">Coiled coil</keyword>
<evidence type="ECO:0000256" key="2">
    <source>
        <dbReference type="ARBA" id="ARBA00023242"/>
    </source>
</evidence>
<name>A0A8X6T7I7_NEPPI</name>